<organism evidence="1">
    <name type="scientific">consortium cosmid clone pGZ1</name>
    <dbReference type="NCBI Taxonomy" id="397422"/>
    <lineage>
        <taxon>Bacteria</taxon>
        <taxon>environmental samples</taxon>
    </lineage>
</organism>
<proteinExistence type="predicted"/>
<reference evidence="1" key="2">
    <citation type="submission" date="2006-06" db="EMBL/GenBank/DDBJ databases">
        <authorList>
            <person name="Chae J.-C."/>
            <person name="Song B."/>
            <person name="Zylstra G.J."/>
        </authorList>
    </citation>
    <scope>NUCLEOTIDE SEQUENCE</scope>
</reference>
<dbReference type="AlphaFoldDB" id="Q0MX77"/>
<evidence type="ECO:0000313" key="1">
    <source>
        <dbReference type="EMBL" id="ABI15634.1"/>
    </source>
</evidence>
<accession>Q0MX77</accession>
<protein>
    <submittedName>
        <fullName evidence="1">Uncharacterized protein</fullName>
    </submittedName>
</protein>
<name>Q0MX77_9BACT</name>
<reference evidence="1" key="1">
    <citation type="journal article" date="2002" name="FEMS Microbiol. Lett.">
        <title>Characterization of bacterial consortia capable of degrading 4-chlorobenzoate and 4-bromobenzoate under denitrifying conditions.</title>
        <authorList>
            <person name="Song B."/>
            <person name="Kerkhof L.J."/>
            <person name="Haggblom M.M."/>
        </authorList>
    </citation>
    <scope>NUCLEOTIDE SEQUENCE</scope>
</reference>
<sequence>MSTKSGAGVSAAGSWYADRSCAMRAIEFVLPAIETAVARPEVSGGGFLSIVVMDPARGPQEYRFEDAILLEHDIGERDRWDADYNAFARAKARLSWLHGVDGHVLQALRPHRLRAGDTTLWGGVHFDGIAVGVSGAHAWYDEAFATMVACALRALAKEAAARNDELFLGADRLRGVIRT</sequence>
<reference evidence="1" key="3">
    <citation type="journal article" date="2008" name="FEMS Microbiol. Lett.">
        <title>Identification of genes coding for hydrolytic dehalogenation in the metagenome derived from a denitrifying 4-chlorobenzoate degrading consortium.</title>
        <authorList>
            <person name="Chae J.C."/>
            <person name="Song B."/>
            <person name="Zylstra G.J."/>
        </authorList>
    </citation>
    <scope>NUCLEOTIDE SEQUENCE</scope>
</reference>
<dbReference type="EMBL" id="DQ826744">
    <property type="protein sequence ID" value="ABI15634.1"/>
    <property type="molecule type" value="Genomic_DNA"/>
</dbReference>